<comment type="catalytic activity">
    <reaction evidence="1">
        <text>ATP + protein L-histidine = ADP + protein N-phospho-L-histidine.</text>
        <dbReference type="EC" id="2.7.13.3"/>
    </reaction>
</comment>
<dbReference type="EC" id="2.7.13.3" evidence="2"/>
<evidence type="ECO:0000256" key="8">
    <source>
        <dbReference type="ARBA" id="ARBA00023012"/>
    </source>
</evidence>
<dbReference type="InterPro" id="IPR036890">
    <property type="entry name" value="HATPase_C_sf"/>
</dbReference>
<keyword evidence="5" id="KW-0547">Nucleotide-binding</keyword>
<dbReference type="PANTHER" id="PTHR24421:SF10">
    <property type="entry name" value="NITRATE_NITRITE SENSOR PROTEIN NARQ"/>
    <property type="match status" value="1"/>
</dbReference>
<keyword evidence="6 11" id="KW-0418">Kinase</keyword>
<keyword evidence="9" id="KW-0812">Transmembrane</keyword>
<evidence type="ECO:0000256" key="5">
    <source>
        <dbReference type="ARBA" id="ARBA00022741"/>
    </source>
</evidence>
<keyword evidence="3" id="KW-0597">Phosphoprotein</keyword>
<protein>
    <recommendedName>
        <fullName evidence="2">histidine kinase</fullName>
        <ecNumber evidence="2">2.7.13.3</ecNumber>
    </recommendedName>
</protein>
<dbReference type="GO" id="GO:0016301">
    <property type="term" value="F:kinase activity"/>
    <property type="evidence" value="ECO:0007669"/>
    <property type="project" value="UniProtKB-KW"/>
</dbReference>
<dbReference type="EMBL" id="JAASQJ010000005">
    <property type="protein sequence ID" value="NIJ55521.1"/>
    <property type="molecule type" value="Genomic_DNA"/>
</dbReference>
<comment type="caution">
    <text evidence="11">The sequence shown here is derived from an EMBL/GenBank/DDBJ whole genome shotgun (WGS) entry which is preliminary data.</text>
</comment>
<keyword evidence="8" id="KW-0902">Two-component regulatory system</keyword>
<evidence type="ECO:0000256" key="9">
    <source>
        <dbReference type="SAM" id="Phobius"/>
    </source>
</evidence>
<dbReference type="InterPro" id="IPR050482">
    <property type="entry name" value="Sensor_HK_TwoCompSys"/>
</dbReference>
<keyword evidence="12" id="KW-1185">Reference proteome</keyword>
<dbReference type="Pfam" id="PF07730">
    <property type="entry name" value="HisKA_3"/>
    <property type="match status" value="1"/>
</dbReference>
<gene>
    <name evidence="11" type="ORF">FHS68_004710</name>
</gene>
<evidence type="ECO:0000256" key="2">
    <source>
        <dbReference type="ARBA" id="ARBA00012438"/>
    </source>
</evidence>
<dbReference type="InterPro" id="IPR011712">
    <property type="entry name" value="Sig_transdc_His_kin_sub3_dim/P"/>
</dbReference>
<dbReference type="PANTHER" id="PTHR24421">
    <property type="entry name" value="NITRATE/NITRITE SENSOR PROTEIN NARX-RELATED"/>
    <property type="match status" value="1"/>
</dbReference>
<dbReference type="PROSITE" id="PS50109">
    <property type="entry name" value="HIS_KIN"/>
    <property type="match status" value="1"/>
</dbReference>
<keyword evidence="9" id="KW-1133">Transmembrane helix</keyword>
<dbReference type="Pfam" id="PF02518">
    <property type="entry name" value="HATPase_c"/>
    <property type="match status" value="1"/>
</dbReference>
<evidence type="ECO:0000256" key="7">
    <source>
        <dbReference type="ARBA" id="ARBA00022840"/>
    </source>
</evidence>
<sequence>MSLRPEMSGPHFARLILLCLFVLVTNPVSSETYTPQQGRAAWKELKKKPVTEESFREVCDLIQDIGKNNLDISYEILAEYLATIQKLGDKRKAHIILMSWAKAKESLHFFEEAEKLYAKARANAKGTGQMYRETLALTVLLYGEWSNSDSSKKYVALGERECLLAKDKENLSFIYTFKALSNPADTSFMHQYLNRAIALGAGLKDKNALFTARYNYANIFLQYNPQKQVVEFESLLELAQDSSLYRFPRKLYERTAFTFRNPRPSVYYQLMQLNLLLTDFESAGKFAELFYNVSIKPNPNAAQAAYFNAEMSLVKSCQQDYATAAEFLDRSRKQFNLPEDKIPYVSYFIAAGLLAEHRKEYAKAEEYFKKFASADGYSKGFHVLPLELYYAHILTLNKKYDQAEKIFNFFSGALVNKKYSATGYYYNYFKAEFLKAKGDYPGYMQSLETFYAIKDSLTNLNKYRAIQEVLAKVRIKDKEQQITKLNEESAYRDREIRKERIFYSVVIGLSVLAIGLLILNSRNRMIRNRQKEALQQSEMERMDKQRHIDLMEGVMEAGEKERRKIADQLHDEVSSMLALASLSVSSTLEKGRSDEQGEQKLHKTQEILSSVSSTIRDLSHQLNPLVIERYGFRKAVLDSAEIINLSGKITLETVVVGFEDTGSYNLPFLNDLYRIIQELLHNVLKHAEATEASLEVIEHTDMVSIIVEDNGVGLRDLSHVDGQGLSTIRSRVAYLNGKMEISNKQDGGVLVVIEIYLVK</sequence>
<reference evidence="11 12" key="1">
    <citation type="submission" date="2020-03" db="EMBL/GenBank/DDBJ databases">
        <title>Genomic Encyclopedia of Type Strains, Phase IV (KMG-IV): sequencing the most valuable type-strain genomes for metagenomic binning, comparative biology and taxonomic classification.</title>
        <authorList>
            <person name="Goeker M."/>
        </authorList>
    </citation>
    <scope>NUCLEOTIDE SEQUENCE [LARGE SCALE GENOMIC DNA]</scope>
    <source>
        <strain evidence="11 12">DSM 102865</strain>
    </source>
</reference>
<organism evidence="11 12">
    <name type="scientific">Dyadobacter arcticus</name>
    <dbReference type="NCBI Taxonomy" id="1078754"/>
    <lineage>
        <taxon>Bacteria</taxon>
        <taxon>Pseudomonadati</taxon>
        <taxon>Bacteroidota</taxon>
        <taxon>Cytophagia</taxon>
        <taxon>Cytophagales</taxon>
        <taxon>Spirosomataceae</taxon>
        <taxon>Dyadobacter</taxon>
    </lineage>
</organism>
<feature type="domain" description="Histidine kinase" evidence="10">
    <location>
        <begin position="672"/>
        <end position="759"/>
    </location>
</feature>
<keyword evidence="7" id="KW-0067">ATP-binding</keyword>
<evidence type="ECO:0000313" key="12">
    <source>
        <dbReference type="Proteomes" id="UP001179181"/>
    </source>
</evidence>
<dbReference type="InterPro" id="IPR005467">
    <property type="entry name" value="His_kinase_dom"/>
</dbReference>
<accession>A0ABX0UX54</accession>
<dbReference type="RefSeq" id="WP_167275458.1">
    <property type="nucleotide sequence ID" value="NZ_JAASQJ010000005.1"/>
</dbReference>
<feature type="transmembrane region" description="Helical" evidence="9">
    <location>
        <begin position="501"/>
        <end position="519"/>
    </location>
</feature>
<evidence type="ECO:0000256" key="1">
    <source>
        <dbReference type="ARBA" id="ARBA00000085"/>
    </source>
</evidence>
<keyword evidence="4" id="KW-0808">Transferase</keyword>
<dbReference type="CDD" id="cd16917">
    <property type="entry name" value="HATPase_UhpB-NarQ-NarX-like"/>
    <property type="match status" value="1"/>
</dbReference>
<dbReference type="Proteomes" id="UP001179181">
    <property type="component" value="Unassembled WGS sequence"/>
</dbReference>
<evidence type="ECO:0000256" key="3">
    <source>
        <dbReference type="ARBA" id="ARBA00022553"/>
    </source>
</evidence>
<dbReference type="InterPro" id="IPR003594">
    <property type="entry name" value="HATPase_dom"/>
</dbReference>
<keyword evidence="9" id="KW-0472">Membrane</keyword>
<evidence type="ECO:0000313" key="11">
    <source>
        <dbReference type="EMBL" id="NIJ55521.1"/>
    </source>
</evidence>
<evidence type="ECO:0000256" key="4">
    <source>
        <dbReference type="ARBA" id="ARBA00022679"/>
    </source>
</evidence>
<dbReference type="SUPFAM" id="SSF55874">
    <property type="entry name" value="ATPase domain of HSP90 chaperone/DNA topoisomerase II/histidine kinase"/>
    <property type="match status" value="1"/>
</dbReference>
<evidence type="ECO:0000259" key="10">
    <source>
        <dbReference type="PROSITE" id="PS50109"/>
    </source>
</evidence>
<name>A0ABX0UX54_9BACT</name>
<dbReference type="SUPFAM" id="SSF81901">
    <property type="entry name" value="HCP-like"/>
    <property type="match status" value="1"/>
</dbReference>
<proteinExistence type="predicted"/>
<dbReference type="Gene3D" id="3.30.565.10">
    <property type="entry name" value="Histidine kinase-like ATPase, C-terminal domain"/>
    <property type="match status" value="1"/>
</dbReference>
<evidence type="ECO:0000256" key="6">
    <source>
        <dbReference type="ARBA" id="ARBA00022777"/>
    </source>
</evidence>